<keyword evidence="8 9" id="KW-0472">Membrane</keyword>
<dbReference type="HAMAP" id="MF_00237">
    <property type="entry name" value="TatB"/>
    <property type="match status" value="1"/>
</dbReference>
<dbReference type="Proteomes" id="UP000273001">
    <property type="component" value="Chromosome"/>
</dbReference>
<keyword evidence="6 9" id="KW-1133">Transmembrane helix</keyword>
<evidence type="ECO:0000256" key="2">
    <source>
        <dbReference type="ARBA" id="ARBA00022448"/>
    </source>
</evidence>
<reference evidence="11 12" key="1">
    <citation type="submission" date="2018-09" db="EMBL/GenBank/DDBJ databases">
        <authorList>
            <person name="Li J."/>
        </authorList>
    </citation>
    <scope>NUCLEOTIDE SEQUENCE [LARGE SCALE GENOMIC DNA]</scope>
    <source>
        <strain evidence="11 12">2129</strain>
    </source>
</reference>
<dbReference type="Pfam" id="PF02416">
    <property type="entry name" value="TatA_B_E"/>
    <property type="match status" value="1"/>
</dbReference>
<evidence type="ECO:0000256" key="9">
    <source>
        <dbReference type="HAMAP-Rule" id="MF_00237"/>
    </source>
</evidence>
<keyword evidence="5 9" id="KW-0653">Protein transport</keyword>
<dbReference type="EMBL" id="CP032514">
    <property type="protein sequence ID" value="AYD89454.1"/>
    <property type="molecule type" value="Genomic_DNA"/>
</dbReference>
<evidence type="ECO:0000313" key="12">
    <source>
        <dbReference type="Proteomes" id="UP000273001"/>
    </source>
</evidence>
<comment type="similarity">
    <text evidence="9">Belongs to the TatB family.</text>
</comment>
<evidence type="ECO:0000256" key="8">
    <source>
        <dbReference type="ARBA" id="ARBA00023136"/>
    </source>
</evidence>
<keyword evidence="3 9" id="KW-1003">Cell membrane</keyword>
<dbReference type="PANTHER" id="PTHR33162">
    <property type="entry name" value="SEC-INDEPENDENT PROTEIN TRANSLOCASE PROTEIN TATA, CHLOROPLASTIC"/>
    <property type="match status" value="1"/>
</dbReference>
<evidence type="ECO:0000256" key="5">
    <source>
        <dbReference type="ARBA" id="ARBA00022927"/>
    </source>
</evidence>
<dbReference type="InterPro" id="IPR018448">
    <property type="entry name" value="TatB"/>
</dbReference>
<dbReference type="RefSeq" id="WP_119835809.1">
    <property type="nucleotide sequence ID" value="NZ_CP032514.1"/>
</dbReference>
<evidence type="ECO:0000256" key="4">
    <source>
        <dbReference type="ARBA" id="ARBA00022692"/>
    </source>
</evidence>
<organism evidence="11 12">
    <name type="scientific">Actinomyces lilanjuaniae</name>
    <dbReference type="NCBI Taxonomy" id="2321394"/>
    <lineage>
        <taxon>Bacteria</taxon>
        <taxon>Bacillati</taxon>
        <taxon>Actinomycetota</taxon>
        <taxon>Actinomycetes</taxon>
        <taxon>Actinomycetales</taxon>
        <taxon>Actinomycetaceae</taxon>
        <taxon>Actinomyces</taxon>
    </lineage>
</organism>
<evidence type="ECO:0000256" key="6">
    <source>
        <dbReference type="ARBA" id="ARBA00022989"/>
    </source>
</evidence>
<proteinExistence type="inferred from homology"/>
<name>A0ABM6Z392_9ACTO</name>
<dbReference type="Gene3D" id="1.20.5.3310">
    <property type="match status" value="1"/>
</dbReference>
<accession>A0ABM6Z392</accession>
<evidence type="ECO:0000256" key="3">
    <source>
        <dbReference type="ARBA" id="ARBA00022475"/>
    </source>
</evidence>
<evidence type="ECO:0000256" key="1">
    <source>
        <dbReference type="ARBA" id="ARBA00004167"/>
    </source>
</evidence>
<feature type="compositionally biased region" description="Polar residues" evidence="10">
    <location>
        <begin position="217"/>
        <end position="243"/>
    </location>
</feature>
<protein>
    <recommendedName>
        <fullName evidence="9">Sec-independent protein translocase protein TatB</fullName>
    </recommendedName>
</protein>
<sequence length="284" mass="29638">MFGISGSEFFVLILVAVIVVGPQRLPEYARTLTRMVRRLRLYLDNARAQIAEEVGPELADLDLSDFDPRQYDPRRIVRDALSEDINAIREDLTHPFRSVAQTAREGSAAAAQAVNEAVRADQGRSLSRQVSEKISETRAQAAAAVAAENGTEDAQEDTFPGAGDVSLDPDILGSGVLDAVTEPGVGPGAADDDPADASPTQIDPAAEDPAEAVPDPQNQGSGQQPTTVPSTLVSAATHGTSRDSLPAGTGAGGGRPLSPREIVRAANEAARTRAEAAAVVLEDA</sequence>
<keyword evidence="4 9" id="KW-0812">Transmembrane</keyword>
<comment type="function">
    <text evidence="9">Part of the twin-arginine translocation (Tat) system that transports large folded proteins containing a characteristic twin-arginine motif in their signal peptide across membranes. Together with TatC, TatB is part of a receptor directly interacting with Tat signal peptides. TatB may form an oligomeric binding site that transiently accommodates folded Tat precursor proteins before their translocation.</text>
</comment>
<keyword evidence="12" id="KW-1185">Reference proteome</keyword>
<comment type="subunit">
    <text evidence="9">The Tat system comprises two distinct complexes: a TatABC complex, containing multiple copies of TatA, TatB and TatC subunits, and a separate TatA complex, containing only TatA subunits. Substrates initially bind to the TatABC complex, which probably triggers association of the separate TatA complex to form the active translocon.</text>
</comment>
<gene>
    <name evidence="9" type="primary">tatB</name>
    <name evidence="11" type="ORF">D5R93_04160</name>
</gene>
<dbReference type="PANTHER" id="PTHR33162:SF1">
    <property type="entry name" value="SEC-INDEPENDENT PROTEIN TRANSLOCASE PROTEIN TATA, CHLOROPLASTIC"/>
    <property type="match status" value="1"/>
</dbReference>
<evidence type="ECO:0000256" key="7">
    <source>
        <dbReference type="ARBA" id="ARBA00023010"/>
    </source>
</evidence>
<keyword evidence="7 9" id="KW-0811">Translocation</keyword>
<comment type="subcellular location">
    <subcellularLocation>
        <location evidence="9">Cell membrane</location>
        <topology evidence="9">Single-pass membrane protein</topology>
    </subcellularLocation>
    <subcellularLocation>
        <location evidence="1">Membrane</location>
        <topology evidence="1">Single-pass membrane protein</topology>
    </subcellularLocation>
</comment>
<dbReference type="PRINTS" id="PR01506">
    <property type="entry name" value="TATBPROTEIN"/>
</dbReference>
<evidence type="ECO:0000256" key="10">
    <source>
        <dbReference type="SAM" id="MobiDB-lite"/>
    </source>
</evidence>
<keyword evidence="2 9" id="KW-0813">Transport</keyword>
<feature type="region of interest" description="Disordered" evidence="10">
    <location>
        <begin position="143"/>
        <end position="262"/>
    </location>
</feature>
<evidence type="ECO:0000313" key="11">
    <source>
        <dbReference type="EMBL" id="AYD89454.1"/>
    </source>
</evidence>
<dbReference type="InterPro" id="IPR003369">
    <property type="entry name" value="TatA/B/E"/>
</dbReference>